<dbReference type="Pfam" id="PF00089">
    <property type="entry name" value="Trypsin"/>
    <property type="match status" value="1"/>
</dbReference>
<dbReference type="PANTHER" id="PTHR24261">
    <property type="entry name" value="PLASMINOGEN-RELATED"/>
    <property type="match status" value="1"/>
</dbReference>
<feature type="disulfide bond" evidence="9">
    <location>
        <begin position="216"/>
        <end position="255"/>
    </location>
</feature>
<protein>
    <submittedName>
        <fullName evidence="14">Hepatocyte growth factor/Macrophage stimulating 1 (Hepatocyte growth factor-like) A</fullName>
    </submittedName>
</protein>
<dbReference type="Pfam" id="PF00024">
    <property type="entry name" value="PAN_1"/>
    <property type="match status" value="1"/>
</dbReference>
<comment type="caution">
    <text evidence="9">Lacks conserved residue(s) required for the propagation of feature annotation.</text>
</comment>
<dbReference type="SMART" id="SM00473">
    <property type="entry name" value="PAN_AP"/>
    <property type="match status" value="1"/>
</dbReference>
<dbReference type="InterPro" id="IPR001254">
    <property type="entry name" value="Trypsin_dom"/>
</dbReference>
<dbReference type="InterPro" id="IPR018056">
    <property type="entry name" value="Kringle_CS"/>
</dbReference>
<dbReference type="CDD" id="cd00190">
    <property type="entry name" value="Tryp_SPc"/>
    <property type="match status" value="1"/>
</dbReference>
<dbReference type="InterPro" id="IPR038178">
    <property type="entry name" value="Kringle_sf"/>
</dbReference>
<dbReference type="InterPro" id="IPR050759">
    <property type="entry name" value="Serine_protease_kringle"/>
</dbReference>
<evidence type="ECO:0000256" key="9">
    <source>
        <dbReference type="PROSITE-ProRule" id="PRU00121"/>
    </source>
</evidence>
<feature type="signal peptide" evidence="10">
    <location>
        <begin position="1"/>
        <end position="17"/>
    </location>
</feature>
<dbReference type="Gene3D" id="3.50.4.10">
    <property type="entry name" value="Hepatocyte Growth Factor"/>
    <property type="match status" value="1"/>
</dbReference>
<dbReference type="GO" id="GO:0006508">
    <property type="term" value="P:proteolysis"/>
    <property type="evidence" value="ECO:0007669"/>
    <property type="project" value="InterPro"/>
</dbReference>
<dbReference type="Pfam" id="PF00051">
    <property type="entry name" value="Kringle"/>
    <property type="match status" value="4"/>
</dbReference>
<dbReference type="FunFam" id="2.40.10.10:FF:000002">
    <property type="entry name" value="Transmembrane protease serine"/>
    <property type="match status" value="1"/>
</dbReference>
<feature type="disulfide bond" evidence="9">
    <location>
        <begin position="195"/>
        <end position="272"/>
    </location>
</feature>
<evidence type="ECO:0000259" key="11">
    <source>
        <dbReference type="PROSITE" id="PS50070"/>
    </source>
</evidence>
<dbReference type="SUPFAM" id="SSF57440">
    <property type="entry name" value="Kringle-like"/>
    <property type="match status" value="4"/>
</dbReference>
<dbReference type="SMART" id="SM00020">
    <property type="entry name" value="Tryp_SPc"/>
    <property type="match status" value="1"/>
</dbReference>
<feature type="domain" description="Peptidase S1" evidence="12">
    <location>
        <begin position="485"/>
        <end position="710"/>
    </location>
</feature>
<feature type="disulfide bond" evidence="9">
    <location>
        <begin position="244"/>
        <end position="267"/>
    </location>
</feature>
<feature type="disulfide bond" evidence="9">
    <location>
        <begin position="309"/>
        <end position="348"/>
    </location>
</feature>
<keyword evidence="4 10" id="KW-0732">Signal</keyword>
<feature type="domain" description="Kringle" evidence="11">
    <location>
        <begin position="287"/>
        <end position="366"/>
    </location>
</feature>
<keyword evidence="2" id="KW-0964">Secreted</keyword>
<feature type="domain" description="Kringle" evidence="11">
    <location>
        <begin position="376"/>
        <end position="455"/>
    </location>
</feature>
<evidence type="ECO:0000256" key="4">
    <source>
        <dbReference type="ARBA" id="ARBA00022729"/>
    </source>
</evidence>
<feature type="domain" description="Kringle" evidence="11">
    <location>
        <begin position="194"/>
        <end position="272"/>
    </location>
</feature>
<dbReference type="SUPFAM" id="SSF50494">
    <property type="entry name" value="Trypsin-like serine proteases"/>
    <property type="match status" value="1"/>
</dbReference>
<organism evidence="14">
    <name type="scientific">Lethenteron camtschaticum</name>
    <name type="common">Japanese lamprey</name>
    <name type="synonym">Lampetra japonica</name>
    <dbReference type="NCBI Taxonomy" id="980415"/>
    <lineage>
        <taxon>Eukaryota</taxon>
        <taxon>Metazoa</taxon>
        <taxon>Chordata</taxon>
        <taxon>Craniata</taxon>
        <taxon>Vertebrata</taxon>
        <taxon>Cyclostomata</taxon>
        <taxon>Hyperoartia</taxon>
        <taxon>Petromyzontiformes</taxon>
        <taxon>Petromyzontidae</taxon>
        <taxon>Lethenteron</taxon>
    </lineage>
</organism>
<keyword evidence="5" id="KW-0677">Repeat</keyword>
<dbReference type="InterPro" id="IPR003609">
    <property type="entry name" value="Pan_app"/>
</dbReference>
<evidence type="ECO:0000256" key="3">
    <source>
        <dbReference type="ARBA" id="ARBA00022572"/>
    </source>
</evidence>
<dbReference type="EMBL" id="LC360983">
    <property type="protein sequence ID" value="BBC45620.1"/>
    <property type="molecule type" value="mRNA"/>
</dbReference>
<evidence type="ECO:0000256" key="10">
    <source>
        <dbReference type="SAM" id="SignalP"/>
    </source>
</evidence>
<comment type="similarity">
    <text evidence="8">Belongs to the peptidase S1 family. Plasminogen subfamily.</text>
</comment>
<dbReference type="Gene3D" id="2.40.20.10">
    <property type="entry name" value="Plasminogen Kringle 4"/>
    <property type="match status" value="4"/>
</dbReference>
<dbReference type="PANTHER" id="PTHR24261:SF12">
    <property type="entry name" value="HEPATOCYTE GROWTH FACTOR-LIKE PROTEIN-RELATED"/>
    <property type="match status" value="1"/>
</dbReference>
<dbReference type="CDD" id="cd01099">
    <property type="entry name" value="PAN_AP_HGF"/>
    <property type="match status" value="1"/>
</dbReference>
<dbReference type="InterPro" id="IPR013806">
    <property type="entry name" value="Kringle-like"/>
</dbReference>
<evidence type="ECO:0000259" key="12">
    <source>
        <dbReference type="PROSITE" id="PS50240"/>
    </source>
</evidence>
<evidence type="ECO:0000259" key="13">
    <source>
        <dbReference type="PROSITE" id="PS50948"/>
    </source>
</evidence>
<dbReference type="GO" id="GO:0046425">
    <property type="term" value="P:regulation of receptor signaling pathway via JAK-STAT"/>
    <property type="evidence" value="ECO:0007669"/>
    <property type="project" value="TreeGrafter"/>
</dbReference>
<dbReference type="PROSITE" id="PS50948">
    <property type="entry name" value="PAN"/>
    <property type="match status" value="1"/>
</dbReference>
<dbReference type="CDD" id="cd00108">
    <property type="entry name" value="KR"/>
    <property type="match status" value="4"/>
</dbReference>
<dbReference type="FunFam" id="2.40.20.10:FF:000004">
    <property type="entry name" value="Hepatocyte growth factor"/>
    <property type="match status" value="1"/>
</dbReference>
<evidence type="ECO:0000256" key="1">
    <source>
        <dbReference type="ARBA" id="ARBA00004613"/>
    </source>
</evidence>
<dbReference type="PIRSF" id="PIRSF001152">
    <property type="entry name" value="HGF_MST1"/>
    <property type="match status" value="1"/>
</dbReference>
<accession>A0A2Z5XDQ4</accession>
<comment type="similarity">
    <text evidence="7">Belongs to the peptidase S1 family. CLIP subfamily.</text>
</comment>
<dbReference type="AlphaFoldDB" id="A0A2Z5XDQ4"/>
<dbReference type="SUPFAM" id="SSF57414">
    <property type="entry name" value="Hairpin loop containing domain-like"/>
    <property type="match status" value="1"/>
</dbReference>
<dbReference type="GO" id="GO:0004252">
    <property type="term" value="F:serine-type endopeptidase activity"/>
    <property type="evidence" value="ECO:0007669"/>
    <property type="project" value="InterPro"/>
</dbReference>
<keyword evidence="3 9" id="KW-0420">Kringle</keyword>
<evidence type="ECO:0000256" key="5">
    <source>
        <dbReference type="ARBA" id="ARBA00022737"/>
    </source>
</evidence>
<dbReference type="Gene3D" id="2.40.10.10">
    <property type="entry name" value="Trypsin-like serine proteases"/>
    <property type="match status" value="2"/>
</dbReference>
<evidence type="ECO:0000256" key="6">
    <source>
        <dbReference type="ARBA" id="ARBA00023157"/>
    </source>
</evidence>
<evidence type="ECO:0000256" key="8">
    <source>
        <dbReference type="PIRNR" id="PIRNR001152"/>
    </source>
</evidence>
<feature type="domain" description="Kringle" evidence="11">
    <location>
        <begin position="111"/>
        <end position="190"/>
    </location>
</feature>
<feature type="chain" id="PRO_5016434017" evidence="10">
    <location>
        <begin position="18"/>
        <end position="715"/>
    </location>
</feature>
<evidence type="ECO:0000256" key="7">
    <source>
        <dbReference type="ARBA" id="ARBA00024195"/>
    </source>
</evidence>
<dbReference type="InterPro" id="IPR009003">
    <property type="entry name" value="Peptidase_S1_PA"/>
</dbReference>
<sequence>MWLQTCVVLMCISQTFAEHPLNDYKKSNNKEIIVTSINVMTRLSKKVPQIASPELCAQKCNKESFFKCRAFHFNKWSKECSMLGFTSLTEGTIVEISDQLHLYEKKDYVRECVIGNGITYRGQAKITKSGRSCQRWDATHPHDPRYRPQLYPEKELEENFCRNADEDDGGPWCYTTDPELRFESCNIKQCSDDPCLVCIGQSYRGFVEYTESGRRCQRWDAQNPHKHQFNPSNYPKFSLDDNYCRNPNGRSRPWCFTTDKDVEWEYCDIKKCEVQPQVRPSRASGRHCLEGKGENYRGPVNKTATDIVCQRWDSQTPQSHKYLPSDYKCKDLSDNYCRNPDGAEAPWCLTVKPEVHKSYCFQIARCPEGNANDKEACYDGIGEDYRGRVSTTRLGIQCQRWDSKSPHKPIIDVKNYPKAGLERNYCRNPDNDRHGPWCYTTDPEQEWDYCGLKPCAGSPIPGPTLGEGTADCNICGTKGQKFGRIIGGEPGDSPWTVSLRDGKEKHFCGAVLIDRLWLLSSRQCFPSCNVDASQYQAWIGIKKEDQVPDNLSSQSIAISKLVCGPANAKIVMLKLERAAFIDKDVKLICMPVQGAIVPAGTSCEISGFGETHRLEQNGALNIASIQVVAGDTCGVHHKRQIEDTEICAGNTEGKIDSCERDYGGPLACKEESCYVLQGIITPGRSCAKLKRPGVFVRVAAYTDWINKVIGQRNPV</sequence>
<evidence type="ECO:0000256" key="2">
    <source>
        <dbReference type="ARBA" id="ARBA00022525"/>
    </source>
</evidence>
<dbReference type="GO" id="GO:0030971">
    <property type="term" value="F:receptor tyrosine kinase binding"/>
    <property type="evidence" value="ECO:0007669"/>
    <property type="project" value="TreeGrafter"/>
</dbReference>
<dbReference type="FunFam" id="2.40.20.10:FF:000002">
    <property type="entry name" value="Hepatocyte growth factor"/>
    <property type="match status" value="1"/>
</dbReference>
<dbReference type="PROSITE" id="PS50240">
    <property type="entry name" value="TRYPSIN_DOM"/>
    <property type="match status" value="1"/>
</dbReference>
<dbReference type="PRINTS" id="PR00018">
    <property type="entry name" value="KRINGLE"/>
</dbReference>
<feature type="disulfide bond" evidence="9">
    <location>
        <begin position="337"/>
        <end position="360"/>
    </location>
</feature>
<feature type="domain" description="Apple" evidence="13">
    <location>
        <begin position="11"/>
        <end position="107"/>
    </location>
</feature>
<dbReference type="PROSITE" id="PS50070">
    <property type="entry name" value="KRINGLE_2"/>
    <property type="match status" value="4"/>
</dbReference>
<dbReference type="InterPro" id="IPR043504">
    <property type="entry name" value="Peptidase_S1_PA_chymotrypsin"/>
</dbReference>
<gene>
    <name evidence="14" type="primary">LcHgf</name>
    <name evidence="14" type="synonym">Mst1A</name>
</gene>
<dbReference type="SMART" id="SM00130">
    <property type="entry name" value="KR"/>
    <property type="match status" value="4"/>
</dbReference>
<name>A0A2Z5XDQ4_LETCA</name>
<reference evidence="14" key="1">
    <citation type="journal article" date="2018" name="Zoological Lett">
        <title>Stepwise participation of HGF/MET signaling in the development of migratory muscle precursors during vertebrate evolution.</title>
        <authorList>
            <person name="Adachi N."/>
            <person name="Pascual-Anaya J."/>
            <person name="Hirai T."/>
            <person name="Higuchi S."/>
            <person name="Kuroda S."/>
            <person name="Kuratani S."/>
        </authorList>
    </citation>
    <scope>NUCLEOTIDE SEQUENCE</scope>
    <source>
        <strain evidence="14">Lc_st.26</strain>
        <tissue evidence="14">Embryo</tissue>
    </source>
</reference>
<dbReference type="PROSITE" id="PS00021">
    <property type="entry name" value="KRINGLE_1"/>
    <property type="match status" value="3"/>
</dbReference>
<evidence type="ECO:0000313" key="14">
    <source>
        <dbReference type="EMBL" id="BBC45620.1"/>
    </source>
</evidence>
<proteinExistence type="evidence at transcript level"/>
<dbReference type="GO" id="GO:0005615">
    <property type="term" value="C:extracellular space"/>
    <property type="evidence" value="ECO:0007669"/>
    <property type="project" value="TreeGrafter"/>
</dbReference>
<dbReference type="InterPro" id="IPR000001">
    <property type="entry name" value="Kringle"/>
</dbReference>
<keyword evidence="6 9" id="KW-1015">Disulfide bond</keyword>
<comment type="subcellular location">
    <subcellularLocation>
        <location evidence="1">Secreted</location>
    </subcellularLocation>
</comment>
<keyword evidence="8" id="KW-0721">Serine protease homolog</keyword>
<dbReference type="InterPro" id="IPR024174">
    <property type="entry name" value="HGF/MST1"/>
</dbReference>